<feature type="chain" id="PRO_5034126120" evidence="9">
    <location>
        <begin position="19"/>
        <end position="299"/>
    </location>
</feature>
<accession>A0A8H6SG02</accession>
<evidence type="ECO:0000256" key="3">
    <source>
        <dbReference type="ARBA" id="ARBA00022723"/>
    </source>
</evidence>
<dbReference type="PANTHER" id="PTHR47466">
    <property type="match status" value="1"/>
</dbReference>
<dbReference type="PANTHER" id="PTHR47466:SF1">
    <property type="entry name" value="METALLOPROTEASE MEP1 (AFU_ORTHOLOGUE AFUA_1G07730)-RELATED"/>
    <property type="match status" value="1"/>
</dbReference>
<keyword evidence="3" id="KW-0479">Metal-binding</keyword>
<evidence type="ECO:0000256" key="7">
    <source>
        <dbReference type="ARBA" id="ARBA00023049"/>
    </source>
</evidence>
<dbReference type="Gene3D" id="3.40.390.10">
    <property type="entry name" value="Collagenase (Catalytic Domain)"/>
    <property type="match status" value="1"/>
</dbReference>
<sequence>MVALSALVLALSAVSALGSQMASRGLTRVCGTEISTAEKDAVEADFAARRTELKLAADAQKPKRVTIPTYVHVVRSSRKLSGGNVPDSQIADQMRVLNAAFANTSYSFKLVETTRTTNKNWFEYASNYEDGIGNQTEMKTALRRGDAKALNVYTVGFREGTAGLYGLLGYGTFPFDYEDAPKNDGVVILYSTVPGGTTDPYNFGTNLVHEVGHWTGLYHVFNEGDLSGTCDGSSDLVDDTPAQRYPTFGCPERQDSCPDLPGDDAIHNYMDYSTEDCQNNFTPGQRERMHAQMGVYRGI</sequence>
<dbReference type="GO" id="GO:0006508">
    <property type="term" value="P:proteolysis"/>
    <property type="evidence" value="ECO:0007669"/>
    <property type="project" value="UniProtKB-KW"/>
</dbReference>
<keyword evidence="2 11" id="KW-0645">Protease</keyword>
<dbReference type="GeneID" id="59347376"/>
<dbReference type="OrthoDB" id="536211at2759"/>
<name>A0A8H6SG02_9AGAR</name>
<comment type="similarity">
    <text evidence="1">Belongs to the peptidase M43B family.</text>
</comment>
<dbReference type="GO" id="GO:0046872">
    <property type="term" value="F:metal ion binding"/>
    <property type="evidence" value="ECO:0007669"/>
    <property type="project" value="UniProtKB-KW"/>
</dbReference>
<dbReference type="AlphaFoldDB" id="A0A8H6SG02"/>
<evidence type="ECO:0000313" key="11">
    <source>
        <dbReference type="EMBL" id="KAF7298714.1"/>
    </source>
</evidence>
<dbReference type="Pfam" id="PF05572">
    <property type="entry name" value="Peptidase_M43"/>
    <property type="match status" value="1"/>
</dbReference>
<gene>
    <name evidence="11" type="ORF">MIND_00818900</name>
</gene>
<keyword evidence="7 11" id="KW-0482">Metalloprotease</keyword>
<evidence type="ECO:0000256" key="6">
    <source>
        <dbReference type="ARBA" id="ARBA00022833"/>
    </source>
</evidence>
<evidence type="ECO:0000256" key="8">
    <source>
        <dbReference type="ARBA" id="ARBA00023157"/>
    </source>
</evidence>
<reference evidence="11" key="1">
    <citation type="submission" date="2020-05" db="EMBL/GenBank/DDBJ databases">
        <title>Mycena genomes resolve the evolution of fungal bioluminescence.</title>
        <authorList>
            <person name="Tsai I.J."/>
        </authorList>
    </citation>
    <scope>NUCLEOTIDE SEQUENCE</scope>
    <source>
        <strain evidence="11">171206Taipei</strain>
    </source>
</reference>
<evidence type="ECO:0000256" key="2">
    <source>
        <dbReference type="ARBA" id="ARBA00022670"/>
    </source>
</evidence>
<dbReference type="InterPro" id="IPR008754">
    <property type="entry name" value="Peptidase_M43"/>
</dbReference>
<evidence type="ECO:0000256" key="4">
    <source>
        <dbReference type="ARBA" id="ARBA00022729"/>
    </source>
</evidence>
<evidence type="ECO:0000256" key="1">
    <source>
        <dbReference type="ARBA" id="ARBA00008721"/>
    </source>
</evidence>
<dbReference type="RefSeq" id="XP_037218102.1">
    <property type="nucleotide sequence ID" value="XM_037364860.1"/>
</dbReference>
<proteinExistence type="inferred from homology"/>
<comment type="caution">
    <text evidence="11">The sequence shown here is derived from an EMBL/GenBank/DDBJ whole genome shotgun (WGS) entry which is preliminary data.</text>
</comment>
<evidence type="ECO:0000256" key="9">
    <source>
        <dbReference type="SAM" id="SignalP"/>
    </source>
</evidence>
<keyword evidence="12" id="KW-1185">Reference proteome</keyword>
<dbReference type="GO" id="GO:0008237">
    <property type="term" value="F:metallopeptidase activity"/>
    <property type="evidence" value="ECO:0007669"/>
    <property type="project" value="UniProtKB-KW"/>
</dbReference>
<feature type="domain" description="Peptidase M43 pregnancy-associated plasma-A" evidence="10">
    <location>
        <begin position="201"/>
        <end position="292"/>
    </location>
</feature>
<evidence type="ECO:0000313" key="12">
    <source>
        <dbReference type="Proteomes" id="UP000636479"/>
    </source>
</evidence>
<dbReference type="EMBL" id="JACAZF010000007">
    <property type="protein sequence ID" value="KAF7298714.1"/>
    <property type="molecule type" value="Genomic_DNA"/>
</dbReference>
<keyword evidence="8" id="KW-1015">Disulfide bond</keyword>
<evidence type="ECO:0000259" key="10">
    <source>
        <dbReference type="Pfam" id="PF05572"/>
    </source>
</evidence>
<feature type="signal peptide" evidence="9">
    <location>
        <begin position="1"/>
        <end position="18"/>
    </location>
</feature>
<dbReference type="CDD" id="cd04275">
    <property type="entry name" value="ZnMc_pappalysin_like"/>
    <property type="match status" value="1"/>
</dbReference>
<dbReference type="Proteomes" id="UP000636479">
    <property type="component" value="Unassembled WGS sequence"/>
</dbReference>
<keyword evidence="4 9" id="KW-0732">Signal</keyword>
<evidence type="ECO:0000256" key="5">
    <source>
        <dbReference type="ARBA" id="ARBA00022801"/>
    </source>
</evidence>
<keyword evidence="6" id="KW-0862">Zinc</keyword>
<dbReference type="InterPro" id="IPR024079">
    <property type="entry name" value="MetalloPept_cat_dom_sf"/>
</dbReference>
<dbReference type="SUPFAM" id="SSF55486">
    <property type="entry name" value="Metalloproteases ('zincins'), catalytic domain"/>
    <property type="match status" value="1"/>
</dbReference>
<organism evidence="11 12">
    <name type="scientific">Mycena indigotica</name>
    <dbReference type="NCBI Taxonomy" id="2126181"/>
    <lineage>
        <taxon>Eukaryota</taxon>
        <taxon>Fungi</taxon>
        <taxon>Dikarya</taxon>
        <taxon>Basidiomycota</taxon>
        <taxon>Agaricomycotina</taxon>
        <taxon>Agaricomycetes</taxon>
        <taxon>Agaricomycetidae</taxon>
        <taxon>Agaricales</taxon>
        <taxon>Marasmiineae</taxon>
        <taxon>Mycenaceae</taxon>
        <taxon>Mycena</taxon>
    </lineage>
</organism>
<protein>
    <submittedName>
        <fullName evidence="11">Extracellular metalloprotease 1</fullName>
    </submittedName>
</protein>
<keyword evidence="5" id="KW-0378">Hydrolase</keyword>